<protein>
    <recommendedName>
        <fullName evidence="3">Aminoglycoside phosphotransferase domain-containing protein</fullName>
    </recommendedName>
</protein>
<organism evidence="1 2">
    <name type="scientific">Microbaculum marinisediminis</name>
    <dbReference type="NCBI Taxonomy" id="2931392"/>
    <lineage>
        <taxon>Bacteria</taxon>
        <taxon>Pseudomonadati</taxon>
        <taxon>Pseudomonadota</taxon>
        <taxon>Alphaproteobacteria</taxon>
        <taxon>Hyphomicrobiales</taxon>
        <taxon>Tepidamorphaceae</taxon>
        <taxon>Microbaculum</taxon>
    </lineage>
</organism>
<dbReference type="PANTHER" id="PTHR43883:SF1">
    <property type="entry name" value="GLUCONOKINASE"/>
    <property type="match status" value="1"/>
</dbReference>
<dbReference type="RefSeq" id="WP_261618159.1">
    <property type="nucleotide sequence ID" value="NZ_JALIDZ010000013.1"/>
</dbReference>
<gene>
    <name evidence="1" type="ORF">MUB46_22130</name>
</gene>
<keyword evidence="2" id="KW-1185">Reference proteome</keyword>
<evidence type="ECO:0008006" key="3">
    <source>
        <dbReference type="Google" id="ProtNLM"/>
    </source>
</evidence>
<evidence type="ECO:0000313" key="1">
    <source>
        <dbReference type="EMBL" id="MCT8974573.1"/>
    </source>
</evidence>
<name>A0AAW5R6P4_9HYPH</name>
<reference evidence="1 2" key="1">
    <citation type="submission" date="2022-04" db="EMBL/GenBank/DDBJ databases">
        <authorList>
            <person name="Ye Y.-Q."/>
            <person name="Du Z.-J."/>
        </authorList>
    </citation>
    <scope>NUCLEOTIDE SEQUENCE [LARGE SCALE GENOMIC DNA]</scope>
    <source>
        <strain evidence="1 2">A6E488</strain>
    </source>
</reference>
<proteinExistence type="predicted"/>
<accession>A0AAW5R6P4</accession>
<dbReference type="AlphaFoldDB" id="A0AAW5R6P4"/>
<dbReference type="InterPro" id="IPR052732">
    <property type="entry name" value="Cell-binding_unc_protein"/>
</dbReference>
<dbReference type="InterPro" id="IPR011009">
    <property type="entry name" value="Kinase-like_dom_sf"/>
</dbReference>
<sequence>MSDSDHAPPAGAATRPPSLADKVRYLSDPASYPHRPRAVRAVETHMSWVFLAGPLVYKLKKPVRYPFLDFGTLAAREHFVREEVRLNRRLAPDVYLAVTPLSRDAAGALALGPGVAVVDWLVAMRRLPEQQMLDQLIRTGEATGPMIAHLADVLSDFFAHAPSEAPDPHDYTERYLVEQAETAAVLSDPAYRFDGARIEAAFARFDAAFAAARPLIEARIRAGRIVEGHGDLRPEHVCLDEPVAIIDCLEFNRDLRLLDPFEEIAFLGLECARDGADWIFPLLLERCADALDDRPPAPLIRFYWIYRALLRARLSLVHLAEPTPRTPEKWRPLAWRYVALAEREDIVPTPFNP</sequence>
<dbReference type="PANTHER" id="PTHR43883">
    <property type="entry name" value="SLR0207 PROTEIN"/>
    <property type="match status" value="1"/>
</dbReference>
<evidence type="ECO:0000313" key="2">
    <source>
        <dbReference type="Proteomes" id="UP001320898"/>
    </source>
</evidence>
<dbReference type="SUPFAM" id="SSF56112">
    <property type="entry name" value="Protein kinase-like (PK-like)"/>
    <property type="match status" value="1"/>
</dbReference>
<dbReference type="EMBL" id="JALIDZ010000013">
    <property type="protein sequence ID" value="MCT8974573.1"/>
    <property type="molecule type" value="Genomic_DNA"/>
</dbReference>
<comment type="caution">
    <text evidence="1">The sequence shown here is derived from an EMBL/GenBank/DDBJ whole genome shotgun (WGS) entry which is preliminary data.</text>
</comment>
<dbReference type="Proteomes" id="UP001320898">
    <property type="component" value="Unassembled WGS sequence"/>
</dbReference>